<sequence length="267" mass="30756">MDKNTKINRLRWNEATSIHEKSDFYDVEGFKAGKSTLKSIELVELGDLEGKSILHLQCHFGLDSLSLARMGAKVTGVDLSDEAIELAKKLSNETGVHADFICADILQLPDVLDRQYDIVYTSYGVLCWISDLNLWGSIIAKYLKPEGIFFMVEGHPIGNILEYNTITQKFEVEYNYFFTDPILCRSNTTYGDRSVLMENEEFYQWDHSVGEILNSLIKNGLYILKFDEYPYSAYEKFEGKMIYENDGWWKIKDEVKIPLLFSVKATK</sequence>
<dbReference type="InterPro" id="IPR013216">
    <property type="entry name" value="Methyltransf_11"/>
</dbReference>
<keyword evidence="2" id="KW-0489">Methyltransferase</keyword>
<dbReference type="EMBL" id="JBHLVF010000038">
    <property type="protein sequence ID" value="MFC0394032.1"/>
    <property type="molecule type" value="Genomic_DNA"/>
</dbReference>
<dbReference type="Proteomes" id="UP001589818">
    <property type="component" value="Unassembled WGS sequence"/>
</dbReference>
<dbReference type="EC" id="2.1.1.222" evidence="2"/>
<keyword evidence="3" id="KW-1185">Reference proteome</keyword>
<accession>A0ABV6JDU0</accession>
<evidence type="ECO:0000313" key="2">
    <source>
        <dbReference type="EMBL" id="MFC0394032.1"/>
    </source>
</evidence>
<gene>
    <name evidence="2" type="ORF">ACFFJ8_22010</name>
</gene>
<feature type="domain" description="Methyltransferase type 11" evidence="1">
    <location>
        <begin position="55"/>
        <end position="150"/>
    </location>
</feature>
<dbReference type="Pfam" id="PF08241">
    <property type="entry name" value="Methyltransf_11"/>
    <property type="match status" value="1"/>
</dbReference>
<dbReference type="InterPro" id="IPR029063">
    <property type="entry name" value="SAM-dependent_MTases_sf"/>
</dbReference>
<dbReference type="RefSeq" id="WP_204822692.1">
    <property type="nucleotide sequence ID" value="NZ_JANHOF010000028.1"/>
</dbReference>
<dbReference type="EC" id="2.1.1.64" evidence="2"/>
<dbReference type="PANTHER" id="PTHR43464">
    <property type="entry name" value="METHYLTRANSFERASE"/>
    <property type="match status" value="1"/>
</dbReference>
<organism evidence="2 3">
    <name type="scientific">Paenibacillus mendelii</name>
    <dbReference type="NCBI Taxonomy" id="206163"/>
    <lineage>
        <taxon>Bacteria</taxon>
        <taxon>Bacillati</taxon>
        <taxon>Bacillota</taxon>
        <taxon>Bacilli</taxon>
        <taxon>Bacillales</taxon>
        <taxon>Paenibacillaceae</taxon>
        <taxon>Paenibacillus</taxon>
    </lineage>
</organism>
<dbReference type="GO" id="GO:0102208">
    <property type="term" value="F:2-polyprenyl-6-hydroxyphenol methylase activity"/>
    <property type="evidence" value="ECO:0007669"/>
    <property type="project" value="UniProtKB-EC"/>
</dbReference>
<name>A0ABV6JDU0_9BACL</name>
<protein>
    <submittedName>
        <fullName evidence="2">Class I SAM-dependent methyltransferase</fullName>
        <ecNumber evidence="2">2.1.1.222</ecNumber>
        <ecNumber evidence="2">2.1.1.64</ecNumber>
    </submittedName>
</protein>
<keyword evidence="2" id="KW-0808">Transferase</keyword>
<dbReference type="GO" id="GO:0061542">
    <property type="term" value="F:3-demethylubiquinol 3-O-methyltransferase activity"/>
    <property type="evidence" value="ECO:0007669"/>
    <property type="project" value="UniProtKB-EC"/>
</dbReference>
<dbReference type="PANTHER" id="PTHR43464:SF82">
    <property type="entry name" value="METHYLTRANSFERASE DOMAIN-CONTAINING PROTEIN"/>
    <property type="match status" value="1"/>
</dbReference>
<dbReference type="CDD" id="cd02440">
    <property type="entry name" value="AdoMet_MTases"/>
    <property type="match status" value="1"/>
</dbReference>
<proteinExistence type="predicted"/>
<reference evidence="2 3" key="1">
    <citation type="submission" date="2024-09" db="EMBL/GenBank/DDBJ databases">
        <authorList>
            <person name="Sun Q."/>
            <person name="Mori K."/>
        </authorList>
    </citation>
    <scope>NUCLEOTIDE SEQUENCE [LARGE SCALE GENOMIC DNA]</scope>
    <source>
        <strain evidence="2 3">CCM 4839</strain>
    </source>
</reference>
<dbReference type="SUPFAM" id="SSF53335">
    <property type="entry name" value="S-adenosyl-L-methionine-dependent methyltransferases"/>
    <property type="match status" value="1"/>
</dbReference>
<evidence type="ECO:0000259" key="1">
    <source>
        <dbReference type="Pfam" id="PF08241"/>
    </source>
</evidence>
<evidence type="ECO:0000313" key="3">
    <source>
        <dbReference type="Proteomes" id="UP001589818"/>
    </source>
</evidence>
<dbReference type="Gene3D" id="3.40.50.150">
    <property type="entry name" value="Vaccinia Virus protein VP39"/>
    <property type="match status" value="1"/>
</dbReference>
<comment type="caution">
    <text evidence="2">The sequence shown here is derived from an EMBL/GenBank/DDBJ whole genome shotgun (WGS) entry which is preliminary data.</text>
</comment>
<dbReference type="GO" id="GO:0032259">
    <property type="term" value="P:methylation"/>
    <property type="evidence" value="ECO:0007669"/>
    <property type="project" value="UniProtKB-KW"/>
</dbReference>